<organism evidence="1 2">
    <name type="scientific">Rangifer tarandus platyrhynchus</name>
    <name type="common">Svalbard reindeer</name>
    <dbReference type="NCBI Taxonomy" id="3082113"/>
    <lineage>
        <taxon>Eukaryota</taxon>
        <taxon>Metazoa</taxon>
        <taxon>Chordata</taxon>
        <taxon>Craniata</taxon>
        <taxon>Vertebrata</taxon>
        <taxon>Euteleostomi</taxon>
        <taxon>Mammalia</taxon>
        <taxon>Eutheria</taxon>
        <taxon>Laurasiatheria</taxon>
        <taxon>Artiodactyla</taxon>
        <taxon>Ruminantia</taxon>
        <taxon>Pecora</taxon>
        <taxon>Cervidae</taxon>
        <taxon>Odocoileinae</taxon>
        <taxon>Rangifer</taxon>
    </lineage>
</organism>
<proteinExistence type="predicted"/>
<dbReference type="Proteomes" id="UP001162501">
    <property type="component" value="Chromosome 16"/>
</dbReference>
<evidence type="ECO:0000313" key="2">
    <source>
        <dbReference type="Proteomes" id="UP001162501"/>
    </source>
</evidence>
<dbReference type="EMBL" id="OX596100">
    <property type="protein sequence ID" value="CAM9726639.1"/>
    <property type="molecule type" value="Genomic_DNA"/>
</dbReference>
<gene>
    <name evidence="1" type="ORF">MRATA1EN22A_LOCUS6587</name>
</gene>
<accession>A0AC59YIH8</accession>
<reference evidence="1" key="2">
    <citation type="submission" date="2025-03" db="EMBL/GenBank/DDBJ databases">
        <authorList>
            <consortium name="ELIXIR-Norway"/>
            <consortium name="Elixir Norway"/>
        </authorList>
    </citation>
    <scope>NUCLEOTIDE SEQUENCE</scope>
</reference>
<name>A0AC59YIH8_RANTA</name>
<evidence type="ECO:0000313" key="1">
    <source>
        <dbReference type="EMBL" id="CAM9726639.1"/>
    </source>
</evidence>
<protein>
    <submittedName>
        <fullName evidence="1">Uncharacterized protein</fullName>
    </submittedName>
</protein>
<sequence length="113" mass="11868">MARAEGQLLGHPWRSWEHMGSFGRHQPGATLGPLLLHLLGWGCCHPSTPSPAGASEPLTTRRGLCLGTVGHTRGQSLPLPVTPPKPGSALCCVRALSPVPQTPRCMVLGQPSP</sequence>
<reference evidence="1" key="1">
    <citation type="submission" date="2023-05" db="EMBL/GenBank/DDBJ databases">
        <authorList>
            <consortium name="ELIXIR-Norway"/>
        </authorList>
    </citation>
    <scope>NUCLEOTIDE SEQUENCE</scope>
</reference>